<dbReference type="RefSeq" id="WP_175423630.1">
    <property type="nucleotide sequence ID" value="NZ_CP040709.1"/>
</dbReference>
<proteinExistence type="predicted"/>
<protein>
    <submittedName>
        <fullName evidence="1">ABC-type phosphate transport system ATPase subunit</fullName>
    </submittedName>
</protein>
<accession>A0A840S613</accession>
<evidence type="ECO:0000313" key="2">
    <source>
        <dbReference type="Proteomes" id="UP000554837"/>
    </source>
</evidence>
<comment type="caution">
    <text evidence="1">The sequence shown here is derived from an EMBL/GenBank/DDBJ whole genome shotgun (WGS) entry which is preliminary data.</text>
</comment>
<name>A0A840S613_9BURK</name>
<dbReference type="AlphaFoldDB" id="A0A840S613"/>
<sequence>MLIVDEAASALVGPTAEAFAQTINALKGKVEMVFITHAMPKGLQVDTVFMIGSRDCGDSKGALL</sequence>
<dbReference type="EMBL" id="JACHHO010000001">
    <property type="protein sequence ID" value="MBB5204051.1"/>
    <property type="molecule type" value="Genomic_DNA"/>
</dbReference>
<organism evidence="1 2">
    <name type="scientific">Inhella inkyongensis</name>
    <dbReference type="NCBI Taxonomy" id="392593"/>
    <lineage>
        <taxon>Bacteria</taxon>
        <taxon>Pseudomonadati</taxon>
        <taxon>Pseudomonadota</taxon>
        <taxon>Betaproteobacteria</taxon>
        <taxon>Burkholderiales</taxon>
        <taxon>Sphaerotilaceae</taxon>
        <taxon>Inhella</taxon>
    </lineage>
</organism>
<gene>
    <name evidence="1" type="ORF">HNQ51_001344</name>
</gene>
<dbReference type="Proteomes" id="UP000554837">
    <property type="component" value="Unassembled WGS sequence"/>
</dbReference>
<evidence type="ECO:0000313" key="1">
    <source>
        <dbReference type="EMBL" id="MBB5204051.1"/>
    </source>
</evidence>
<keyword evidence="2" id="KW-1185">Reference proteome</keyword>
<reference evidence="1 2" key="1">
    <citation type="submission" date="2020-08" db="EMBL/GenBank/DDBJ databases">
        <title>Genomic Encyclopedia of Type Strains, Phase IV (KMG-IV): sequencing the most valuable type-strain genomes for metagenomic binning, comparative biology and taxonomic classification.</title>
        <authorList>
            <person name="Goeker M."/>
        </authorList>
    </citation>
    <scope>NUCLEOTIDE SEQUENCE [LARGE SCALE GENOMIC DNA]</scope>
    <source>
        <strain evidence="1 2">DSM 23958</strain>
    </source>
</reference>